<dbReference type="AlphaFoldDB" id="A0AAI9UTC7"/>
<sequence length="54" mass="5883">MFEVGTCNSNPDALRSGPVCNGMPRPLENRTVGMAFGLIMGFSYDLGQSSWTLR</sequence>
<dbReference type="EMBL" id="MLGG01000010">
    <property type="protein sequence ID" value="KAK1461706.1"/>
    <property type="molecule type" value="Genomic_DNA"/>
</dbReference>
<organism evidence="1 2">
    <name type="scientific">Colletotrichum melonis</name>
    <dbReference type="NCBI Taxonomy" id="1209925"/>
    <lineage>
        <taxon>Eukaryota</taxon>
        <taxon>Fungi</taxon>
        <taxon>Dikarya</taxon>
        <taxon>Ascomycota</taxon>
        <taxon>Pezizomycotina</taxon>
        <taxon>Sordariomycetes</taxon>
        <taxon>Hypocreomycetidae</taxon>
        <taxon>Glomerellales</taxon>
        <taxon>Glomerellaceae</taxon>
        <taxon>Colletotrichum</taxon>
        <taxon>Colletotrichum acutatum species complex</taxon>
    </lineage>
</organism>
<evidence type="ECO:0000313" key="1">
    <source>
        <dbReference type="EMBL" id="KAK1461706.1"/>
    </source>
</evidence>
<comment type="caution">
    <text evidence="1">The sequence shown here is derived from an EMBL/GenBank/DDBJ whole genome shotgun (WGS) entry which is preliminary data.</text>
</comment>
<keyword evidence="2" id="KW-1185">Reference proteome</keyword>
<name>A0AAI9UTC7_9PEZI</name>
<proteinExistence type="predicted"/>
<gene>
    <name evidence="1" type="ORF">CMEL01_14660</name>
</gene>
<evidence type="ECO:0000313" key="2">
    <source>
        <dbReference type="Proteomes" id="UP001239795"/>
    </source>
</evidence>
<protein>
    <submittedName>
        <fullName evidence="1">Uncharacterized protein</fullName>
    </submittedName>
</protein>
<dbReference type="Proteomes" id="UP001239795">
    <property type="component" value="Unassembled WGS sequence"/>
</dbReference>
<accession>A0AAI9UTC7</accession>
<reference evidence="1 2" key="1">
    <citation type="submission" date="2016-10" db="EMBL/GenBank/DDBJ databases">
        <title>The genome sequence of Colletotrichum fioriniae PJ7.</title>
        <authorList>
            <person name="Baroncelli R."/>
        </authorList>
    </citation>
    <scope>NUCLEOTIDE SEQUENCE [LARGE SCALE GENOMIC DNA]</scope>
    <source>
        <strain evidence="1">Col 31</strain>
    </source>
</reference>